<dbReference type="FunFam" id="1.25.40.10:FF:001535">
    <property type="entry name" value="Putative pentatricopeptide repeat-containing protein, mitochondrial"/>
    <property type="match status" value="1"/>
</dbReference>
<dbReference type="InterPro" id="IPR011990">
    <property type="entry name" value="TPR-like_helical_dom_sf"/>
</dbReference>
<dbReference type="AlphaFoldDB" id="A0A7N0ULG7"/>
<protein>
    <recommendedName>
        <fullName evidence="6">Pentatricopeptide repeat-containing protein</fullName>
    </recommendedName>
</protein>
<accession>A0A7N0ULG7</accession>
<keyword evidence="1" id="KW-0677">Repeat</keyword>
<dbReference type="PANTHER" id="PTHR47926:SF525">
    <property type="entry name" value="EMB2261"/>
    <property type="match status" value="1"/>
</dbReference>
<dbReference type="OMA" id="AICWTSV"/>
<organism evidence="4 5">
    <name type="scientific">Kalanchoe fedtschenkoi</name>
    <name type="common">Lavender scallops</name>
    <name type="synonym">South American air plant</name>
    <dbReference type="NCBI Taxonomy" id="63787"/>
    <lineage>
        <taxon>Eukaryota</taxon>
        <taxon>Viridiplantae</taxon>
        <taxon>Streptophyta</taxon>
        <taxon>Embryophyta</taxon>
        <taxon>Tracheophyta</taxon>
        <taxon>Spermatophyta</taxon>
        <taxon>Magnoliopsida</taxon>
        <taxon>eudicotyledons</taxon>
        <taxon>Gunneridae</taxon>
        <taxon>Pentapetalae</taxon>
        <taxon>Saxifragales</taxon>
        <taxon>Crassulaceae</taxon>
        <taxon>Kalanchoe</taxon>
    </lineage>
</organism>
<sequence length="628" mass="70183">MTRLSFFFKGRHFSTLQLHPLIIKNYGNPLSEDTQIIHLCRAGSLWEAVKILNATDPSKIGVKPLVYASLIQTSTKVQSFVHGLQFHAHAVKSGLETDRFVGNSLLALYFKLGCDFAETRKFFDGLVYRDVISWTSMITGYIRVGKPLKAVEVFMEMLGFDIQPNAYTLSGVIKACAELEALGLGKCFHGVVVKYGFGSNHVISSALIDMYGRNNESLDARFMFDEMLEPDAISWTCVISAFVRNDIYEQALRLFYSMQRDCGLRPDTFTFGPVLTACGNLGRLKQGKQMHAKAITSGICENVVVESSLVDMYAKCGFVDKSRRVFDGMKEKNSVSWSALLGGYCQNGDFKSVIDLSRVMDVVDLYSFGTILRACAGLTALCQGKEVHCQYVRIGNQTDVIIESALVDLYAKCGRIEQARTIFGQMTAKNTITWNSMICGYAQNGRAEESLQMFNKMIEEGVQPNNISFVGVLFACCHTGLLEQGREHFWTMTAKYGIRPEVQHYNCMIDLLGRDGLLEEAERLLMGSEYKDDSSLWAVLLGACTTCTNSAAAVRIAERMMELDPAYHLSYVYLANCYKATGQFVKASTVINLMKQRRINKLRGLSWVETDQSSLDRRLNSNLIMVGT</sequence>
<evidence type="ECO:0000256" key="2">
    <source>
        <dbReference type="ARBA" id="ARBA00061659"/>
    </source>
</evidence>
<keyword evidence="5" id="KW-1185">Reference proteome</keyword>
<dbReference type="Gene3D" id="1.25.40.10">
    <property type="entry name" value="Tetratricopeptide repeat domain"/>
    <property type="match status" value="5"/>
</dbReference>
<feature type="repeat" description="PPR" evidence="3">
    <location>
        <begin position="302"/>
        <end position="336"/>
    </location>
</feature>
<evidence type="ECO:0000313" key="4">
    <source>
        <dbReference type="EnsemblPlants" id="Kaladp0071s0438.1.v1.1.CDS.1"/>
    </source>
</evidence>
<feature type="repeat" description="PPR" evidence="3">
    <location>
        <begin position="430"/>
        <end position="464"/>
    </location>
</feature>
<dbReference type="Proteomes" id="UP000594263">
    <property type="component" value="Unplaced"/>
</dbReference>
<evidence type="ECO:0000256" key="1">
    <source>
        <dbReference type="ARBA" id="ARBA00022737"/>
    </source>
</evidence>
<proteinExistence type="inferred from homology"/>
<comment type="similarity">
    <text evidence="2">Belongs to the PPR family. PCMP-E subfamily.</text>
</comment>
<reference evidence="4" key="1">
    <citation type="submission" date="2021-01" db="UniProtKB">
        <authorList>
            <consortium name="EnsemblPlants"/>
        </authorList>
    </citation>
    <scope>IDENTIFICATION</scope>
</reference>
<dbReference type="NCBIfam" id="TIGR00756">
    <property type="entry name" value="PPR"/>
    <property type="match status" value="3"/>
</dbReference>
<dbReference type="FunFam" id="1.25.40.10:FF:000351">
    <property type="entry name" value="Pentatricopeptide repeat-containing protein"/>
    <property type="match status" value="1"/>
</dbReference>
<feature type="repeat" description="PPR" evidence="3">
    <location>
        <begin position="130"/>
        <end position="164"/>
    </location>
</feature>
<dbReference type="Pfam" id="PF13041">
    <property type="entry name" value="PPR_2"/>
    <property type="match status" value="3"/>
</dbReference>
<dbReference type="Pfam" id="PF01535">
    <property type="entry name" value="PPR"/>
    <property type="match status" value="4"/>
</dbReference>
<dbReference type="SUPFAM" id="SSF48452">
    <property type="entry name" value="TPR-like"/>
    <property type="match status" value="1"/>
</dbReference>
<dbReference type="Gramene" id="Kaladp0071s0438.1.v1.1">
    <property type="protein sequence ID" value="Kaladp0071s0438.1.v1.1.CDS.1"/>
    <property type="gene ID" value="Kaladp0071s0438.v1.1"/>
</dbReference>
<dbReference type="PROSITE" id="PS51375">
    <property type="entry name" value="PPR"/>
    <property type="match status" value="4"/>
</dbReference>
<dbReference type="FunFam" id="1.25.40.10:FF:001093">
    <property type="entry name" value="Pentatricopeptide repeat-containing protein At2g34400"/>
    <property type="match status" value="1"/>
</dbReference>
<name>A0A7N0ULG7_KALFE</name>
<dbReference type="InterPro" id="IPR046960">
    <property type="entry name" value="PPR_At4g14850-like_plant"/>
</dbReference>
<dbReference type="GO" id="GO:0003723">
    <property type="term" value="F:RNA binding"/>
    <property type="evidence" value="ECO:0007669"/>
    <property type="project" value="InterPro"/>
</dbReference>
<dbReference type="EnsemblPlants" id="Kaladp0071s0438.1.v1.1">
    <property type="protein sequence ID" value="Kaladp0071s0438.1.v1.1.CDS.1"/>
    <property type="gene ID" value="Kaladp0071s0438.v1.1"/>
</dbReference>
<dbReference type="InterPro" id="IPR002885">
    <property type="entry name" value="PPR_rpt"/>
</dbReference>
<evidence type="ECO:0000313" key="5">
    <source>
        <dbReference type="Proteomes" id="UP000594263"/>
    </source>
</evidence>
<evidence type="ECO:0000256" key="3">
    <source>
        <dbReference type="PROSITE-ProRule" id="PRU00708"/>
    </source>
</evidence>
<dbReference type="PANTHER" id="PTHR47926">
    <property type="entry name" value="PENTATRICOPEPTIDE REPEAT-CONTAINING PROTEIN"/>
    <property type="match status" value="1"/>
</dbReference>
<feature type="repeat" description="PPR" evidence="3">
    <location>
        <begin position="231"/>
        <end position="266"/>
    </location>
</feature>
<dbReference type="GO" id="GO:0009451">
    <property type="term" value="P:RNA modification"/>
    <property type="evidence" value="ECO:0007669"/>
    <property type="project" value="InterPro"/>
</dbReference>
<evidence type="ECO:0008006" key="6">
    <source>
        <dbReference type="Google" id="ProtNLM"/>
    </source>
</evidence>